<dbReference type="RefSeq" id="WP_272747009.1">
    <property type="nucleotide sequence ID" value="NZ_JAQQKX010000002.1"/>
</dbReference>
<name>A0ABT5HRG4_9CAUL</name>
<reference evidence="1 2" key="1">
    <citation type="submission" date="2023-01" db="EMBL/GenBank/DDBJ databases">
        <title>Novel species of the genus Asticcacaulis isolated from rivers.</title>
        <authorList>
            <person name="Lu H."/>
        </authorList>
    </citation>
    <scope>NUCLEOTIDE SEQUENCE [LARGE SCALE GENOMIC DNA]</scope>
    <source>
        <strain evidence="1 2">BYS171W</strain>
    </source>
</reference>
<dbReference type="Proteomes" id="UP001214854">
    <property type="component" value="Unassembled WGS sequence"/>
</dbReference>
<sequence length="83" mass="8643">MTVDILFFGKVADKAGIRQLKMELSDTGGSLLALRDKALGTVFAAGGLDATQVQMSVNQVRVTGDMPLSDGDEVAFFSAFSGG</sequence>
<comment type="caution">
    <text evidence="1">The sequence shown here is derived from an EMBL/GenBank/DDBJ whole genome shotgun (WGS) entry which is preliminary data.</text>
</comment>
<dbReference type="Gene3D" id="3.10.20.30">
    <property type="match status" value="1"/>
</dbReference>
<organism evidence="1 2">
    <name type="scientific">Asticcacaulis aquaticus</name>
    <dbReference type="NCBI Taxonomy" id="2984212"/>
    <lineage>
        <taxon>Bacteria</taxon>
        <taxon>Pseudomonadati</taxon>
        <taxon>Pseudomonadota</taxon>
        <taxon>Alphaproteobacteria</taxon>
        <taxon>Caulobacterales</taxon>
        <taxon>Caulobacteraceae</taxon>
        <taxon>Asticcacaulis</taxon>
    </lineage>
</organism>
<accession>A0ABT5HRG4</accession>
<dbReference type="InterPro" id="IPR012675">
    <property type="entry name" value="Beta-grasp_dom_sf"/>
</dbReference>
<dbReference type="SUPFAM" id="SSF54285">
    <property type="entry name" value="MoaD/ThiS"/>
    <property type="match status" value="1"/>
</dbReference>
<dbReference type="EMBL" id="JAQQKX010000002">
    <property type="protein sequence ID" value="MDC7682523.1"/>
    <property type="molecule type" value="Genomic_DNA"/>
</dbReference>
<proteinExistence type="predicted"/>
<evidence type="ECO:0000313" key="2">
    <source>
        <dbReference type="Proteomes" id="UP001214854"/>
    </source>
</evidence>
<keyword evidence="2" id="KW-1185">Reference proteome</keyword>
<dbReference type="InterPro" id="IPR003749">
    <property type="entry name" value="ThiS/MoaD-like"/>
</dbReference>
<protein>
    <submittedName>
        <fullName evidence="1">MoaD/ThiS family protein</fullName>
    </submittedName>
</protein>
<evidence type="ECO:0000313" key="1">
    <source>
        <dbReference type="EMBL" id="MDC7682523.1"/>
    </source>
</evidence>
<gene>
    <name evidence="1" type="ORF">PQU92_04500</name>
</gene>
<dbReference type="InterPro" id="IPR016155">
    <property type="entry name" value="Mopterin_synth/thiamin_S_b"/>
</dbReference>
<dbReference type="Pfam" id="PF02597">
    <property type="entry name" value="ThiS"/>
    <property type="match status" value="1"/>
</dbReference>
<dbReference type="CDD" id="cd00754">
    <property type="entry name" value="Ubl_MoaD"/>
    <property type="match status" value="1"/>
</dbReference>